<keyword evidence="2" id="KW-1185">Reference proteome</keyword>
<name>A0ABS1GR98_9PSED</name>
<organism evidence="1 2">
    <name type="scientific">Pseudomonas haemolytica</name>
    <dbReference type="NCBI Taxonomy" id="2600065"/>
    <lineage>
        <taxon>Bacteria</taxon>
        <taxon>Pseudomonadati</taxon>
        <taxon>Pseudomonadota</taxon>
        <taxon>Gammaproteobacteria</taxon>
        <taxon>Pseudomonadales</taxon>
        <taxon>Pseudomonadaceae</taxon>
        <taxon>Pseudomonas</taxon>
    </lineage>
</organism>
<comment type="caution">
    <text evidence="1">The sequence shown here is derived from an EMBL/GenBank/DDBJ whole genome shotgun (WGS) entry which is preliminary data.</text>
</comment>
<proteinExistence type="predicted"/>
<accession>A0ABS1GR98</accession>
<reference evidence="1 2" key="1">
    <citation type="submission" date="2021-01" db="EMBL/GenBank/DDBJ databases">
        <title>Antibiotic resistance and phylogeny of Pseudomonas spp. isolated over three decades from chicken meat in the Norwegian food chain.</title>
        <authorList>
            <person name="Moen B."/>
        </authorList>
    </citation>
    <scope>NUCLEOTIDE SEQUENCE [LARGE SCALE GENOMIC DNA]</scope>
    <source>
        <strain evidence="1 2">MF6766</strain>
    </source>
</reference>
<protein>
    <submittedName>
        <fullName evidence="1">Uncharacterized protein</fullName>
    </submittedName>
</protein>
<dbReference type="EMBL" id="JAENSR010000002">
    <property type="protein sequence ID" value="MBK3459352.1"/>
    <property type="molecule type" value="Genomic_DNA"/>
</dbReference>
<gene>
    <name evidence="1" type="ORF">JJD71_09775</name>
</gene>
<evidence type="ECO:0000313" key="2">
    <source>
        <dbReference type="Proteomes" id="UP000620382"/>
    </source>
</evidence>
<sequence length="54" mass="5723">MHEPIQARVQLIHSQHQVIPGGKRCLAGNNQSRGAAALGNDLRNGGHQVVCLDG</sequence>
<evidence type="ECO:0000313" key="1">
    <source>
        <dbReference type="EMBL" id="MBK3459352.1"/>
    </source>
</evidence>
<dbReference type="Proteomes" id="UP000620382">
    <property type="component" value="Unassembled WGS sequence"/>
</dbReference>